<evidence type="ECO:0000313" key="4">
    <source>
        <dbReference type="Proteomes" id="UP000248798"/>
    </source>
</evidence>
<protein>
    <submittedName>
        <fullName evidence="3">Glutaredoxin family protein</fullName>
    </submittedName>
</protein>
<organism evidence="3 4">
    <name type="scientific">Desulfobacter hydrogenophilus</name>
    <dbReference type="NCBI Taxonomy" id="2291"/>
    <lineage>
        <taxon>Bacteria</taxon>
        <taxon>Pseudomonadati</taxon>
        <taxon>Thermodesulfobacteriota</taxon>
        <taxon>Desulfobacteria</taxon>
        <taxon>Desulfobacterales</taxon>
        <taxon>Desulfobacteraceae</taxon>
        <taxon>Desulfobacter</taxon>
    </lineage>
</organism>
<evidence type="ECO:0000313" key="2">
    <source>
        <dbReference type="EMBL" id="QBH14936.1"/>
    </source>
</evidence>
<dbReference type="AlphaFoldDB" id="A0A328F8Q0"/>
<accession>A0A328F8Q0</accession>
<gene>
    <name evidence="3" type="ORF">DO021_18290</name>
    <name evidence="2" type="ORF">EYB58_19655</name>
</gene>
<evidence type="ECO:0000259" key="1">
    <source>
        <dbReference type="Pfam" id="PF00462"/>
    </source>
</evidence>
<keyword evidence="5" id="KW-1185">Reference proteome</keyword>
<dbReference type="Pfam" id="PF00462">
    <property type="entry name" value="Glutaredoxin"/>
    <property type="match status" value="1"/>
</dbReference>
<name>A0A328F8Q0_9BACT</name>
<dbReference type="Proteomes" id="UP000293902">
    <property type="component" value="Chromosome"/>
</dbReference>
<dbReference type="RefSeq" id="WP_111959343.1">
    <property type="nucleotide sequence ID" value="NZ_CP036313.1"/>
</dbReference>
<dbReference type="SUPFAM" id="SSF52833">
    <property type="entry name" value="Thioredoxin-like"/>
    <property type="match status" value="1"/>
</dbReference>
<dbReference type="Gene3D" id="3.40.30.10">
    <property type="entry name" value="Glutaredoxin"/>
    <property type="match status" value="1"/>
</dbReference>
<reference evidence="3 4" key="1">
    <citation type="submission" date="2018-06" db="EMBL/GenBank/DDBJ databases">
        <title>Complete Genome Sequence of Desulfobacter hydrogenophilus (DSM3380).</title>
        <authorList>
            <person name="Marietou A."/>
            <person name="Schreiber L."/>
            <person name="Marshall I."/>
            <person name="Jorgensen B."/>
        </authorList>
    </citation>
    <scope>NUCLEOTIDE SEQUENCE [LARGE SCALE GENOMIC DNA]</scope>
    <source>
        <strain evidence="3 4">DSM 3380</strain>
    </source>
</reference>
<reference evidence="2 5" key="2">
    <citation type="submission" date="2019-02" db="EMBL/GenBank/DDBJ databases">
        <title>Complete genome sequence of Desulfobacter hydrogenophilus AcRS1.</title>
        <authorList>
            <person name="Marietou A."/>
            <person name="Lund M.B."/>
            <person name="Marshall I.P.G."/>
            <person name="Schreiber L."/>
            <person name="Jorgensen B."/>
        </authorList>
    </citation>
    <scope>NUCLEOTIDE SEQUENCE [LARGE SCALE GENOMIC DNA]</scope>
    <source>
        <strain evidence="2 5">AcRS1</strain>
    </source>
</reference>
<sequence length="89" mass="10195">MDNCDCIPKLYALSTCSHCRATKKLLDKYNIKYDYIQVDDFKGDEREAIIKAIKILNPRCSFPTIEINKETVIVGNKQNDIKKALGIDK</sequence>
<evidence type="ECO:0000313" key="5">
    <source>
        <dbReference type="Proteomes" id="UP000293902"/>
    </source>
</evidence>
<dbReference type="EMBL" id="QLNI01000043">
    <property type="protein sequence ID" value="RAM00596.1"/>
    <property type="molecule type" value="Genomic_DNA"/>
</dbReference>
<dbReference type="CDD" id="cd02976">
    <property type="entry name" value="NrdH"/>
    <property type="match status" value="1"/>
</dbReference>
<proteinExistence type="predicted"/>
<dbReference type="EMBL" id="CP036313">
    <property type="protein sequence ID" value="QBH14936.1"/>
    <property type="molecule type" value="Genomic_DNA"/>
</dbReference>
<feature type="domain" description="Glutaredoxin" evidence="1">
    <location>
        <begin position="10"/>
        <end position="71"/>
    </location>
</feature>
<dbReference type="OrthoDB" id="9795531at2"/>
<dbReference type="Proteomes" id="UP000248798">
    <property type="component" value="Unassembled WGS sequence"/>
</dbReference>
<evidence type="ECO:0000313" key="3">
    <source>
        <dbReference type="EMBL" id="RAM00596.1"/>
    </source>
</evidence>
<dbReference type="InterPro" id="IPR036249">
    <property type="entry name" value="Thioredoxin-like_sf"/>
</dbReference>
<dbReference type="InterPro" id="IPR002109">
    <property type="entry name" value="Glutaredoxin"/>
</dbReference>